<dbReference type="SUPFAM" id="SSF55961">
    <property type="entry name" value="Bet v1-like"/>
    <property type="match status" value="1"/>
</dbReference>
<dbReference type="Gene3D" id="3.30.530.20">
    <property type="match status" value="1"/>
</dbReference>
<organism evidence="1 2">
    <name type="scientific">Sporosarcina limicola</name>
    <dbReference type="NCBI Taxonomy" id="34101"/>
    <lineage>
        <taxon>Bacteria</taxon>
        <taxon>Bacillati</taxon>
        <taxon>Bacillota</taxon>
        <taxon>Bacilli</taxon>
        <taxon>Bacillales</taxon>
        <taxon>Caryophanaceae</taxon>
        <taxon>Sporosarcina</taxon>
    </lineage>
</organism>
<protein>
    <submittedName>
        <fullName evidence="1">Ligand-binding SRPBCC domain-containing protein</fullName>
    </submittedName>
</protein>
<sequence length="120" mass="13693">MPLVKHSEFIQVPIERCFDLARDVDVHIHIRTTIRTKEKAVGGVMAGLLEAGDVVTWEAIHFGVRQRLTAKITEMNRPYVFKDIMVKGAFHSFSHIHEFIEKDGGTVMTNGRRCFNLKLS</sequence>
<dbReference type="InterPro" id="IPR023393">
    <property type="entry name" value="START-like_dom_sf"/>
</dbReference>
<accession>A0A927MP09</accession>
<gene>
    <name evidence="1" type="ORF">H4683_002027</name>
</gene>
<proteinExistence type="predicted"/>
<keyword evidence="2" id="KW-1185">Reference proteome</keyword>
<dbReference type="EMBL" id="JADBEL010000009">
    <property type="protein sequence ID" value="MBE1554949.1"/>
    <property type="molecule type" value="Genomic_DNA"/>
</dbReference>
<dbReference type="AlphaFoldDB" id="A0A927MP09"/>
<dbReference type="CDD" id="cd07820">
    <property type="entry name" value="SRPBCC_3"/>
    <property type="match status" value="1"/>
</dbReference>
<evidence type="ECO:0000313" key="2">
    <source>
        <dbReference type="Proteomes" id="UP000658225"/>
    </source>
</evidence>
<dbReference type="RefSeq" id="WP_192598688.1">
    <property type="nucleotide sequence ID" value="NZ_JADBEL010000009.1"/>
</dbReference>
<comment type="caution">
    <text evidence="1">The sequence shown here is derived from an EMBL/GenBank/DDBJ whole genome shotgun (WGS) entry which is preliminary data.</text>
</comment>
<reference evidence="1" key="1">
    <citation type="submission" date="2020-10" db="EMBL/GenBank/DDBJ databases">
        <title>Genomic Encyclopedia of Type Strains, Phase IV (KMG-IV): sequencing the most valuable type-strain genomes for metagenomic binning, comparative biology and taxonomic classification.</title>
        <authorList>
            <person name="Goeker M."/>
        </authorList>
    </citation>
    <scope>NUCLEOTIDE SEQUENCE</scope>
    <source>
        <strain evidence="1">DSM 13886</strain>
    </source>
</reference>
<dbReference type="Proteomes" id="UP000658225">
    <property type="component" value="Unassembled WGS sequence"/>
</dbReference>
<evidence type="ECO:0000313" key="1">
    <source>
        <dbReference type="EMBL" id="MBE1554949.1"/>
    </source>
</evidence>
<name>A0A927MP09_9BACL</name>